<dbReference type="Gene3D" id="3.40.1640.10">
    <property type="entry name" value="PSTPO5379-like"/>
    <property type="match status" value="1"/>
</dbReference>
<protein>
    <submittedName>
        <fullName evidence="4">UPF0317 protein C14orf159,mitochondrial</fullName>
    </submittedName>
</protein>
<gene>
    <name evidence="4" type="primary">C14orf159</name>
</gene>
<dbReference type="GO" id="GO:0006536">
    <property type="term" value="P:glutamate metabolic process"/>
    <property type="evidence" value="ECO:0007669"/>
    <property type="project" value="TreeGrafter"/>
</dbReference>
<accession>T2MAN5</accession>
<evidence type="ECO:0000256" key="1">
    <source>
        <dbReference type="ARBA" id="ARBA00007896"/>
    </source>
</evidence>
<dbReference type="InterPro" id="IPR038021">
    <property type="entry name" value="Putative_hydro-lyase"/>
</dbReference>
<proteinExistence type="evidence at transcript level"/>
<sequence>MAKSYANVAAPQSKQKPPLVNLGVFKSASQNSTHVVLVCRYGDLNCSVEEFLEALSKKNLLSYVWGVTRHYNNRYFEFVVNNVNMVSTFLETEVIIKNINLTISRKFVRNVHVLVQNIPLIKVHGEDILTGNVIIIIKDWQNTHLNPLPRYQNVDRFTLRYKHNGQHQHNSMPINPSPSATEETTLTETSETIFTNDAKISGNTRTAKSETVVNSCETTTRTNNEDHNMEMKTSKIERKRPKMKAKSIVKPKKCSNDVTCKENTDLPNKENQEFPHEKEKMGTVVLNEDEQELIFNFENDQDAFLSTQIGVLNVARRRPKTDGTDPKPKDKSYSYMIKVQRDNKVEEVDVCVKGFIAIFGISHKRVRTIHKALKETVLRKQNVINAEQFEIYACFDLLILNEIAMSKEFINVKVAANARSEFRLGKNIPTFGLCPGFLQANIVIIPSQYADLFLEFCNLNPGPCPLLYKSKVGEVGIPLFAKESDIRTDLPEYKVYKDGALIDTTSSLADYNWNDLVTFYLGCSFSFDDKLIACGIKLKNLGKIVAMYVSNIDCVSVPPFSTKMVVSMRPILKSQLQIAVDATINHDYCHGAPIHIGCPSDIGVYDFNSGLGSPIELSEDEVPVFWACGVTSQKAVQHAKLPLSFSHSPGKMFVADMRSDDLARHISIKTYPKAKVVCLDEKLQRYSLVSDRIYTLLGEIEKLACEDLGNRNITQLVIEEDFHKACLSLSKNCHSVAIILGFPLFELKCPSEENDGIAGAVYIANALLNSGKKVTFFVDSFSETLKRFLLSSVIQKEFTQVLSIGMDFTEDNFDFIINKETGMPYYTHIIAIERPSTSIQGGYRTMKGRSINCNPLDKLFNQGNNRSDIITIGIGDGGNEVGMGKVRDKVILNVPHGNEIATNVSCDYLITCGVSNWGGLALAAGMYAITQCPVHERFRRNGIGHQNQLNSKDSFIPDNKKDELLHRSIAEWNFCDGITGYDGLTVDGLDYFQVHSEKLKALHLILNEF</sequence>
<name>T2MAN5_HYDVU</name>
<dbReference type="InterPro" id="IPR009906">
    <property type="entry name" value="D-Glu_cyclase"/>
</dbReference>
<dbReference type="PANTHER" id="PTHR32022:SF10">
    <property type="entry name" value="D-GLUTAMATE CYCLASE, MITOCHONDRIAL"/>
    <property type="match status" value="1"/>
</dbReference>
<dbReference type="FunFam" id="3.40.1640.10:FF:000001">
    <property type="entry name" value="D-glutamate cyclase, mitochondrial"/>
    <property type="match status" value="1"/>
</dbReference>
<reference evidence="4" key="1">
    <citation type="journal article" date="2013" name="Genome Biol. Evol.">
        <title>Punctuated emergences of genetic and phenotypic innovations in eumetazoan, bilaterian, euteleostome, and hominidae ancestors.</title>
        <authorList>
            <person name="Wenger Y."/>
            <person name="Galliot B."/>
        </authorList>
    </citation>
    <scope>NUCLEOTIDE SEQUENCE</scope>
    <source>
        <tissue evidence="4">Whole animals</tissue>
    </source>
</reference>
<evidence type="ECO:0000256" key="2">
    <source>
        <dbReference type="ARBA" id="ARBA00023239"/>
    </source>
</evidence>
<evidence type="ECO:0000313" key="4">
    <source>
        <dbReference type="EMBL" id="CDG69174.1"/>
    </source>
</evidence>
<dbReference type="SUPFAM" id="SSF160920">
    <property type="entry name" value="PSTPO5379-like"/>
    <property type="match status" value="1"/>
</dbReference>
<feature type="domain" description="D-glutamate cyclase-like C-terminal" evidence="3">
    <location>
        <begin position="700"/>
        <end position="1002"/>
    </location>
</feature>
<dbReference type="AlphaFoldDB" id="T2MAN5"/>
<dbReference type="GO" id="GO:0047820">
    <property type="term" value="F:D-glutamate cyclase activity"/>
    <property type="evidence" value="ECO:0007669"/>
    <property type="project" value="TreeGrafter"/>
</dbReference>
<comment type="similarity">
    <text evidence="1">Belongs to the D-glutamate cyclase family.</text>
</comment>
<evidence type="ECO:0000259" key="3">
    <source>
        <dbReference type="Pfam" id="PF14336"/>
    </source>
</evidence>
<dbReference type="Gene3D" id="3.30.2040.10">
    <property type="entry name" value="PSTPO5379-like domain"/>
    <property type="match status" value="1"/>
</dbReference>
<keyword evidence="2" id="KW-0456">Lyase</keyword>
<dbReference type="Pfam" id="PF07286">
    <property type="entry name" value="D-Glu_cyclase"/>
    <property type="match status" value="1"/>
</dbReference>
<dbReference type="Pfam" id="PF14336">
    <property type="entry name" value="GLUCM-like_C"/>
    <property type="match status" value="1"/>
</dbReference>
<dbReference type="OrthoDB" id="10262538at2759"/>
<dbReference type="InterPro" id="IPR025504">
    <property type="entry name" value="GLUCM_C"/>
</dbReference>
<dbReference type="EMBL" id="HAAD01002942">
    <property type="protein sequence ID" value="CDG69174.1"/>
    <property type="molecule type" value="mRNA"/>
</dbReference>
<dbReference type="Gene3D" id="3.90.1640.20">
    <property type="entry name" value="TON_0340"/>
    <property type="match status" value="1"/>
</dbReference>
<feature type="non-terminal residue" evidence="4">
    <location>
        <position position="1"/>
    </location>
</feature>
<organism evidence="4">
    <name type="scientific">Hydra vulgaris</name>
    <name type="common">Hydra</name>
    <name type="synonym">Hydra attenuata</name>
    <dbReference type="NCBI Taxonomy" id="6087"/>
    <lineage>
        <taxon>Eukaryota</taxon>
        <taxon>Metazoa</taxon>
        <taxon>Cnidaria</taxon>
        <taxon>Hydrozoa</taxon>
        <taxon>Hydroidolina</taxon>
        <taxon>Anthoathecata</taxon>
        <taxon>Aplanulata</taxon>
        <taxon>Hydridae</taxon>
        <taxon>Hydra</taxon>
    </lineage>
</organism>
<dbReference type="PANTHER" id="PTHR32022">
    <property type="entry name" value="D-GLUTAMATE CYCLASE, MITOCHONDRIAL"/>
    <property type="match status" value="1"/>
</dbReference>